<dbReference type="Proteomes" id="UP000279284">
    <property type="component" value="Chromosome"/>
</dbReference>
<proteinExistence type="predicted"/>
<dbReference type="EMBL" id="LR134313">
    <property type="protein sequence ID" value="VEE98985.1"/>
    <property type="molecule type" value="Genomic_DNA"/>
</dbReference>
<dbReference type="AlphaFoldDB" id="A0A3S4Q9N7"/>
<keyword evidence="2" id="KW-1185">Reference proteome</keyword>
<name>A0A3S4Q9N7_9NEIS</name>
<dbReference type="KEGG" id="nci:NCTC10296_00111"/>
<evidence type="ECO:0000313" key="1">
    <source>
        <dbReference type="EMBL" id="VEE98985.1"/>
    </source>
</evidence>
<gene>
    <name evidence="1" type="ORF">NCTC10296_00111</name>
</gene>
<reference evidence="1 2" key="1">
    <citation type="submission" date="2018-12" db="EMBL/GenBank/DDBJ databases">
        <authorList>
            <consortium name="Pathogen Informatics"/>
        </authorList>
    </citation>
    <scope>NUCLEOTIDE SEQUENCE [LARGE SCALE GENOMIC DNA]</scope>
    <source>
        <strain evidence="1 2">NCTC10296</strain>
    </source>
</reference>
<organism evidence="1 2">
    <name type="scientific">Neisseria canis</name>
    <dbReference type="NCBI Taxonomy" id="493"/>
    <lineage>
        <taxon>Bacteria</taxon>
        <taxon>Pseudomonadati</taxon>
        <taxon>Pseudomonadota</taxon>
        <taxon>Betaproteobacteria</taxon>
        <taxon>Neisseriales</taxon>
        <taxon>Neisseriaceae</taxon>
        <taxon>Neisseria</taxon>
    </lineage>
</organism>
<protein>
    <submittedName>
        <fullName evidence="1">Uncharacterized protein</fullName>
    </submittedName>
</protein>
<evidence type="ECO:0000313" key="2">
    <source>
        <dbReference type="Proteomes" id="UP000279284"/>
    </source>
</evidence>
<sequence length="48" mass="5658">MNNMVELKLHELENVSGGFRFPVPPPPSPALRAKLLAWQWAQWLRQFR</sequence>
<accession>A0A3S4Q9N7</accession>